<evidence type="ECO:0000256" key="2">
    <source>
        <dbReference type="ARBA" id="ARBA00023163"/>
    </source>
</evidence>
<dbReference type="Pfam" id="PF01965">
    <property type="entry name" value="DJ-1_PfpI"/>
    <property type="match status" value="1"/>
</dbReference>
<dbReference type="GO" id="GO:0003700">
    <property type="term" value="F:DNA-binding transcription factor activity"/>
    <property type="evidence" value="ECO:0007669"/>
    <property type="project" value="InterPro"/>
</dbReference>
<sequence length="351" mass="37107">MTGPGDALDGEGVRLRVAFVLLPNFTLLPFAGFMDVLRLAADEGDRSRQIACRWVVTSVDRAPVRASCGAIVRADGGFVDPRSVDYVVVVGGLLAGPPVDERVLTYLKEAAAAGTRLVGLCTGVFAMARAGLLDGRQCCVSWYHYTDLADRHPDVTPVADQLFVVDGPRITCAGGTGAIDLAAWLVDRHVGPAAAQKALHIMVSDGARPADAPQPHEAGASARPRDPRLRRAVLILEQSFADPPSTEVLARRVGLSRRQLERLFRAEMDSTPAGYSRMVRLRHGRALLTRTQLSMTAIAHECGFADASHFARHLKSAFGQSPQAVRAAGAGPGPDPAQGPGSVIGDVAAAS</sequence>
<keyword evidence="6" id="KW-1185">Reference proteome</keyword>
<dbReference type="eggNOG" id="COG4977">
    <property type="taxonomic scope" value="Bacteria"/>
</dbReference>
<dbReference type="SMART" id="SM00342">
    <property type="entry name" value="HTH_ARAC"/>
    <property type="match status" value="1"/>
</dbReference>
<dbReference type="OrthoDB" id="9793400at2"/>
<dbReference type="Proteomes" id="UP000009881">
    <property type="component" value="Unassembled WGS sequence"/>
</dbReference>
<dbReference type="PATRIC" id="fig|1238182.3.peg.3913"/>
<feature type="region of interest" description="Disordered" evidence="3">
    <location>
        <begin position="323"/>
        <end position="351"/>
    </location>
</feature>
<dbReference type="EMBL" id="ANHY01000021">
    <property type="protein sequence ID" value="EKV27030.1"/>
    <property type="molecule type" value="Genomic_DNA"/>
</dbReference>
<name>K9GLZ2_9PROT</name>
<evidence type="ECO:0000313" key="5">
    <source>
        <dbReference type="EMBL" id="EKV27030.1"/>
    </source>
</evidence>
<evidence type="ECO:0000259" key="4">
    <source>
        <dbReference type="PROSITE" id="PS01124"/>
    </source>
</evidence>
<reference evidence="5 6" key="1">
    <citation type="journal article" date="2013" name="Genome Announc.">
        <title>Draft Genome Sequence of an Alphaproteobacterium, Caenispirillum salinarum AK4(T), Isolated from a Solar Saltern.</title>
        <authorList>
            <person name="Khatri I."/>
            <person name="Singh A."/>
            <person name="Korpole S."/>
            <person name="Pinnaka A.K."/>
            <person name="Subramanian S."/>
        </authorList>
    </citation>
    <scope>NUCLEOTIDE SEQUENCE [LARGE SCALE GENOMIC DNA]</scope>
    <source>
        <strain evidence="5 6">AK4</strain>
    </source>
</reference>
<dbReference type="SUPFAM" id="SSF46689">
    <property type="entry name" value="Homeodomain-like"/>
    <property type="match status" value="2"/>
</dbReference>
<comment type="caution">
    <text evidence="5">The sequence shown here is derived from an EMBL/GenBank/DDBJ whole genome shotgun (WGS) entry which is preliminary data.</text>
</comment>
<dbReference type="InterPro" id="IPR052158">
    <property type="entry name" value="INH-QAR"/>
</dbReference>
<dbReference type="PROSITE" id="PS01124">
    <property type="entry name" value="HTH_ARAC_FAMILY_2"/>
    <property type="match status" value="1"/>
</dbReference>
<evidence type="ECO:0000256" key="3">
    <source>
        <dbReference type="SAM" id="MobiDB-lite"/>
    </source>
</evidence>
<evidence type="ECO:0000256" key="1">
    <source>
        <dbReference type="ARBA" id="ARBA00023015"/>
    </source>
</evidence>
<dbReference type="Gene3D" id="3.40.50.880">
    <property type="match status" value="1"/>
</dbReference>
<protein>
    <submittedName>
        <fullName evidence="5">Transcriptional regulator</fullName>
    </submittedName>
</protein>
<dbReference type="RefSeq" id="WP_009542355.1">
    <property type="nucleotide sequence ID" value="NZ_ANHY01000021.1"/>
</dbReference>
<dbReference type="InterPro" id="IPR009057">
    <property type="entry name" value="Homeodomain-like_sf"/>
</dbReference>
<dbReference type="InterPro" id="IPR002818">
    <property type="entry name" value="DJ-1/PfpI"/>
</dbReference>
<keyword evidence="2" id="KW-0804">Transcription</keyword>
<dbReference type="InterPro" id="IPR029062">
    <property type="entry name" value="Class_I_gatase-like"/>
</dbReference>
<dbReference type="SUPFAM" id="SSF52317">
    <property type="entry name" value="Class I glutamine amidotransferase-like"/>
    <property type="match status" value="1"/>
</dbReference>
<dbReference type="Pfam" id="PF12833">
    <property type="entry name" value="HTH_18"/>
    <property type="match status" value="1"/>
</dbReference>
<proteinExistence type="predicted"/>
<feature type="domain" description="HTH araC/xylS-type" evidence="4">
    <location>
        <begin position="230"/>
        <end position="328"/>
    </location>
</feature>
<dbReference type="InterPro" id="IPR018060">
    <property type="entry name" value="HTH_AraC"/>
</dbReference>
<gene>
    <name evidence="5" type="ORF">C882_1959</name>
</gene>
<dbReference type="CDD" id="cd03136">
    <property type="entry name" value="GATase1_AraC_ArgR_like"/>
    <property type="match status" value="1"/>
</dbReference>
<keyword evidence="1" id="KW-0805">Transcription regulation</keyword>
<dbReference type="Gene3D" id="1.10.10.60">
    <property type="entry name" value="Homeodomain-like"/>
    <property type="match status" value="1"/>
</dbReference>
<accession>K9GLZ2</accession>
<dbReference type="STRING" id="1238182.C882_1959"/>
<dbReference type="AlphaFoldDB" id="K9GLZ2"/>
<dbReference type="PANTHER" id="PTHR43130:SF3">
    <property type="entry name" value="HTH-TYPE TRANSCRIPTIONAL REGULATOR RV1931C"/>
    <property type="match status" value="1"/>
</dbReference>
<evidence type="ECO:0000313" key="6">
    <source>
        <dbReference type="Proteomes" id="UP000009881"/>
    </source>
</evidence>
<dbReference type="PANTHER" id="PTHR43130">
    <property type="entry name" value="ARAC-FAMILY TRANSCRIPTIONAL REGULATOR"/>
    <property type="match status" value="1"/>
</dbReference>
<dbReference type="GO" id="GO:0043565">
    <property type="term" value="F:sequence-specific DNA binding"/>
    <property type="evidence" value="ECO:0007669"/>
    <property type="project" value="InterPro"/>
</dbReference>
<organism evidence="5 6">
    <name type="scientific">Caenispirillum salinarum AK4</name>
    <dbReference type="NCBI Taxonomy" id="1238182"/>
    <lineage>
        <taxon>Bacteria</taxon>
        <taxon>Pseudomonadati</taxon>
        <taxon>Pseudomonadota</taxon>
        <taxon>Alphaproteobacteria</taxon>
        <taxon>Rhodospirillales</taxon>
        <taxon>Novispirillaceae</taxon>
        <taxon>Caenispirillum</taxon>
    </lineage>
</organism>